<organism evidence="2">
    <name type="scientific">gut metagenome</name>
    <dbReference type="NCBI Taxonomy" id="749906"/>
    <lineage>
        <taxon>unclassified sequences</taxon>
        <taxon>metagenomes</taxon>
        <taxon>organismal metagenomes</taxon>
    </lineage>
</organism>
<dbReference type="EMBL" id="AMCI01003501">
    <property type="protein sequence ID" value="EJX00166.1"/>
    <property type="molecule type" value="Genomic_DNA"/>
</dbReference>
<comment type="caution">
    <text evidence="2">The sequence shown here is derived from an EMBL/GenBank/DDBJ whole genome shotgun (WGS) entry which is preliminary data.</text>
</comment>
<evidence type="ECO:0000256" key="1">
    <source>
        <dbReference type="SAM" id="MobiDB-lite"/>
    </source>
</evidence>
<feature type="compositionally biased region" description="Basic residues" evidence="1">
    <location>
        <begin position="138"/>
        <end position="148"/>
    </location>
</feature>
<reference evidence="2" key="1">
    <citation type="journal article" date="2012" name="PLoS ONE">
        <title>Gene sets for utilization of primary and secondary nutrition supplies in the distal gut of endangered iberian lynx.</title>
        <authorList>
            <person name="Alcaide M."/>
            <person name="Messina E."/>
            <person name="Richter M."/>
            <person name="Bargiela R."/>
            <person name="Peplies J."/>
            <person name="Huws S.A."/>
            <person name="Newbold C.J."/>
            <person name="Golyshin P.N."/>
            <person name="Simon M.A."/>
            <person name="Lopez G."/>
            <person name="Yakimov M.M."/>
            <person name="Ferrer M."/>
        </authorList>
    </citation>
    <scope>NUCLEOTIDE SEQUENCE</scope>
</reference>
<evidence type="ECO:0000313" key="2">
    <source>
        <dbReference type="EMBL" id="EJX00166.1"/>
    </source>
</evidence>
<evidence type="ECO:0008006" key="3">
    <source>
        <dbReference type="Google" id="ProtNLM"/>
    </source>
</evidence>
<name>J9CJD5_9ZZZZ</name>
<dbReference type="AlphaFoldDB" id="J9CJD5"/>
<gene>
    <name evidence="2" type="ORF">EVA_11732</name>
</gene>
<accession>J9CJD5</accession>
<proteinExistence type="predicted"/>
<sequence length="206" mass="24013">MTPEEFLNRHLPHKLQQLQQYVRQQAPRIVGQMAVNHVRNDFRSGGLTHNGFHRWPETRRQRSGSVQAAAQYGPLLSGRNHLMSSITAQPGEGRVRIYTDVEYAAIHNNGGTVHPRITPKMRKFAWAMYYRETGERPKGRRGKRRKSQPKAVSEEARRWKALALTRKQRLDIRIPQRQFLPPSISPELKKRIDERLEKDIVQILQS</sequence>
<feature type="region of interest" description="Disordered" evidence="1">
    <location>
        <begin position="135"/>
        <end position="154"/>
    </location>
</feature>
<protein>
    <recommendedName>
        <fullName evidence="3">Phage virion morphogenesis family protein</fullName>
    </recommendedName>
</protein>